<dbReference type="GeneID" id="30997994"/>
<gene>
    <name evidence="1" type="ORF">HYPBUDRAFT_4694</name>
</gene>
<dbReference type="Proteomes" id="UP000095085">
    <property type="component" value="Unassembled WGS sequence"/>
</dbReference>
<evidence type="ECO:0000313" key="1">
    <source>
        <dbReference type="EMBL" id="ODV68604.1"/>
    </source>
</evidence>
<dbReference type="EMBL" id="KV454539">
    <property type="protein sequence ID" value="ODV68604.1"/>
    <property type="molecule type" value="Genomic_DNA"/>
</dbReference>
<accession>A0A1E4RMV1</accession>
<reference evidence="2" key="1">
    <citation type="submission" date="2016-05" db="EMBL/GenBank/DDBJ databases">
        <title>Comparative genomics of biotechnologically important yeasts.</title>
        <authorList>
            <consortium name="DOE Joint Genome Institute"/>
            <person name="Riley R."/>
            <person name="Haridas S."/>
            <person name="Wolfe K.H."/>
            <person name="Lopes M.R."/>
            <person name="Hittinger C.T."/>
            <person name="Goker M."/>
            <person name="Salamov A."/>
            <person name="Wisecaver J."/>
            <person name="Long T.M."/>
            <person name="Aerts A.L."/>
            <person name="Barry K."/>
            <person name="Choi C."/>
            <person name="Clum A."/>
            <person name="Coughlan A.Y."/>
            <person name="Deshpande S."/>
            <person name="Douglass A.P."/>
            <person name="Hanson S.J."/>
            <person name="Klenk H.-P."/>
            <person name="Labutti K."/>
            <person name="Lapidus A."/>
            <person name="Lindquist E."/>
            <person name="Lipzen A."/>
            <person name="Meier-Kolthoff J.P."/>
            <person name="Ohm R.A."/>
            <person name="Otillar R.P."/>
            <person name="Pangilinan J."/>
            <person name="Peng Y."/>
            <person name="Rokas A."/>
            <person name="Rosa C.A."/>
            <person name="Scheuner C."/>
            <person name="Sibirny A.A."/>
            <person name="Slot J.C."/>
            <person name="Stielow J.B."/>
            <person name="Sun H."/>
            <person name="Kurtzman C.P."/>
            <person name="Blackwell M."/>
            <person name="Grigoriev I.V."/>
            <person name="Jeffries T.W."/>
        </authorList>
    </citation>
    <scope>NUCLEOTIDE SEQUENCE [LARGE SCALE GENOMIC DNA]</scope>
    <source>
        <strain evidence="2">NRRL Y-1933</strain>
    </source>
</reference>
<keyword evidence="2" id="KW-1185">Reference proteome</keyword>
<dbReference type="AlphaFoldDB" id="A0A1E4RMV1"/>
<dbReference type="RefSeq" id="XP_020077671.1">
    <property type="nucleotide sequence ID" value="XM_020223445.1"/>
</dbReference>
<sequence length="436" mass="51560">MTNKPAEAALLQILKNTQVVNRPFFQFVRGVSNKTNKNDALGHHEADKNSNILLADALNLIAPKSEVKNTYNYKPSIINHLRKGSAQEQYDQYTRETTQKQKTKVDHQMNHLMEDLRVLYGVKPRSNYDVVDLSLLEIKKHIRLLTKESQIIDLIKVLYYQDKLLVGILNECMFNKHLRNLNELPVNVESLGYDFMIRNKWSRINYIQFNIVLMKKLRDCGETSGMLRNLEANFKLNYLPLIENKTLGPFYERIIWRMYFQYRDQLKQETHDELYFIKKLDYKNALMIWQTSPTSKHHQLSAFISHHFHDKFNILQRLFWRLCNHKSVQTIIEQDIQNNSSHSALLIDLKKFTVKHRLHSILFNLENMDAKTRSQFYLSVNGMESIIELMNKDLQPHDILKELRQIRQDHVLKALKLEPTPADSSWSWVSSFMNSK</sequence>
<proteinExistence type="predicted"/>
<name>A0A1E4RMV1_9ASCO</name>
<dbReference type="OrthoDB" id="4005225at2759"/>
<organism evidence="1 2">
    <name type="scientific">Hyphopichia burtonii NRRL Y-1933</name>
    <dbReference type="NCBI Taxonomy" id="984485"/>
    <lineage>
        <taxon>Eukaryota</taxon>
        <taxon>Fungi</taxon>
        <taxon>Dikarya</taxon>
        <taxon>Ascomycota</taxon>
        <taxon>Saccharomycotina</taxon>
        <taxon>Pichiomycetes</taxon>
        <taxon>Debaryomycetaceae</taxon>
        <taxon>Hyphopichia</taxon>
    </lineage>
</organism>
<evidence type="ECO:0000313" key="2">
    <source>
        <dbReference type="Proteomes" id="UP000095085"/>
    </source>
</evidence>
<protein>
    <submittedName>
        <fullName evidence="1">Uncharacterized protein</fullName>
    </submittedName>
</protein>